<proteinExistence type="predicted"/>
<accession>A0A0S3EX84</accession>
<dbReference type="Proteomes" id="UP000056968">
    <property type="component" value="Chromosome"/>
</dbReference>
<organism evidence="1 2">
    <name type="scientific">Sphingobium baderi</name>
    <dbReference type="NCBI Taxonomy" id="1332080"/>
    <lineage>
        <taxon>Bacteria</taxon>
        <taxon>Pseudomonadati</taxon>
        <taxon>Pseudomonadota</taxon>
        <taxon>Alphaproteobacteria</taxon>
        <taxon>Sphingomonadales</taxon>
        <taxon>Sphingomonadaceae</taxon>
        <taxon>Sphingobium</taxon>
    </lineage>
</organism>
<gene>
    <name evidence="1" type="ORF">ATN00_06620</name>
</gene>
<evidence type="ECO:0008006" key="3">
    <source>
        <dbReference type="Google" id="ProtNLM"/>
    </source>
</evidence>
<dbReference type="OrthoDB" id="7478129at2"/>
<dbReference type="RefSeq" id="WP_062063381.1">
    <property type="nucleotide sequence ID" value="NZ_CP013264.1"/>
</dbReference>
<dbReference type="EMBL" id="CP013264">
    <property type="protein sequence ID" value="ALR20026.1"/>
    <property type="molecule type" value="Genomic_DNA"/>
</dbReference>
<dbReference type="KEGG" id="sbd:ATN00_06620"/>
<sequence>MPLGLAALDHLRTACEDLRAVLDGYDAAAIDAASAKVGQAAASVRAIGAWRSEPDVTERLKAIATLLEMARVRTRVLSDRTNQKLNVLAVRGAENAPLVYGR</sequence>
<dbReference type="STRING" id="1332080.ATN00_06620"/>
<evidence type="ECO:0000313" key="1">
    <source>
        <dbReference type="EMBL" id="ALR20026.1"/>
    </source>
</evidence>
<name>A0A0S3EX84_9SPHN</name>
<reference evidence="1 2" key="1">
    <citation type="submission" date="2015-11" db="EMBL/GenBank/DDBJ databases">
        <title>A Two-component Flavoprotein Monooxygenase System MeaXY Responsible for para-Hydroxylation of 2-Methyl-6-ethylaniline and 2,6-Diethylaniline in Sphingobium baderi DE-13.</title>
        <authorList>
            <person name="Cheng M."/>
            <person name="Meng Q."/>
            <person name="Yang Y."/>
            <person name="Chu C."/>
            <person name="Yan X."/>
            <person name="He J."/>
            <person name="Li S."/>
        </authorList>
    </citation>
    <scope>NUCLEOTIDE SEQUENCE [LARGE SCALE GENOMIC DNA]</scope>
    <source>
        <strain evidence="1 2">DE-13</strain>
    </source>
</reference>
<keyword evidence="2" id="KW-1185">Reference proteome</keyword>
<protein>
    <recommendedName>
        <fullName evidence="3">Flagellar protein FlgN</fullName>
    </recommendedName>
</protein>
<evidence type="ECO:0000313" key="2">
    <source>
        <dbReference type="Proteomes" id="UP000056968"/>
    </source>
</evidence>
<dbReference type="AlphaFoldDB" id="A0A0S3EX84"/>